<evidence type="ECO:0000259" key="1">
    <source>
        <dbReference type="PROSITE" id="PS50995"/>
    </source>
</evidence>
<dbReference type="Pfam" id="PF12802">
    <property type="entry name" value="MarR_2"/>
    <property type="match status" value="1"/>
</dbReference>
<evidence type="ECO:0000313" key="3">
    <source>
        <dbReference type="Proteomes" id="UP000052022"/>
    </source>
</evidence>
<dbReference type="STRING" id="928856.SAMN04488049_1042"/>
<dbReference type="InterPro" id="IPR036388">
    <property type="entry name" value="WH-like_DNA-bd_sf"/>
</dbReference>
<feature type="domain" description="HTH marR-type" evidence="1">
    <location>
        <begin position="13"/>
        <end position="151"/>
    </location>
</feature>
<dbReference type="RefSeq" id="WP_058290759.1">
    <property type="nucleotide sequence ID" value="NZ_CYSD01000039.1"/>
</dbReference>
<dbReference type="Gene3D" id="1.10.10.10">
    <property type="entry name" value="Winged helix-like DNA-binding domain superfamily/Winged helix DNA-binding domain"/>
    <property type="match status" value="1"/>
</dbReference>
<dbReference type="InterPro" id="IPR039422">
    <property type="entry name" value="MarR/SlyA-like"/>
</dbReference>
<sequence length="156" mass="17148">MATQDDIQEPMAGEGLIAAIHSLSHKLMLLYSQIVYDQTGLNWQDWRILRAVVGLQSCRAQDICDECGLQKPHVSNGLARLEKAGHIKRSRNPDNSKVKLVRCTEQGETLVEKAQPVLDGLNAQIKAKGAPGEGLLEELRSYQSELDRLAKTASSA</sequence>
<name>A0A0N7M0C8_9RHOB</name>
<organism evidence="2 3">
    <name type="scientific">Tritonibacter multivorans</name>
    <dbReference type="NCBI Taxonomy" id="928856"/>
    <lineage>
        <taxon>Bacteria</taxon>
        <taxon>Pseudomonadati</taxon>
        <taxon>Pseudomonadota</taxon>
        <taxon>Alphaproteobacteria</taxon>
        <taxon>Rhodobacterales</taxon>
        <taxon>Paracoccaceae</taxon>
        <taxon>Tritonibacter</taxon>
    </lineage>
</organism>
<dbReference type="Proteomes" id="UP000052022">
    <property type="component" value="Unassembled WGS sequence"/>
</dbReference>
<dbReference type="GO" id="GO:0003700">
    <property type="term" value="F:DNA-binding transcription factor activity"/>
    <property type="evidence" value="ECO:0007669"/>
    <property type="project" value="InterPro"/>
</dbReference>
<dbReference type="GO" id="GO:0006950">
    <property type="term" value="P:response to stress"/>
    <property type="evidence" value="ECO:0007669"/>
    <property type="project" value="TreeGrafter"/>
</dbReference>
<dbReference type="PANTHER" id="PTHR33164">
    <property type="entry name" value="TRANSCRIPTIONAL REGULATOR, MARR FAMILY"/>
    <property type="match status" value="1"/>
</dbReference>
<dbReference type="InterPro" id="IPR000835">
    <property type="entry name" value="HTH_MarR-typ"/>
</dbReference>
<keyword evidence="3" id="KW-1185">Reference proteome</keyword>
<protein>
    <submittedName>
        <fullName evidence="2">Homoprotocatechuate degradation operon regulator, HpaR</fullName>
    </submittedName>
</protein>
<dbReference type="InterPro" id="IPR036390">
    <property type="entry name" value="WH_DNA-bd_sf"/>
</dbReference>
<dbReference type="SUPFAM" id="SSF46785">
    <property type="entry name" value="Winged helix' DNA-binding domain"/>
    <property type="match status" value="1"/>
</dbReference>
<dbReference type="PANTHER" id="PTHR33164:SF43">
    <property type="entry name" value="HTH-TYPE TRANSCRIPTIONAL REPRESSOR YETL"/>
    <property type="match status" value="1"/>
</dbReference>
<accession>A0A0N7M0C8</accession>
<dbReference type="SMART" id="SM00347">
    <property type="entry name" value="HTH_MARR"/>
    <property type="match status" value="1"/>
</dbReference>
<dbReference type="PROSITE" id="PS50995">
    <property type="entry name" value="HTH_MARR_2"/>
    <property type="match status" value="1"/>
</dbReference>
<dbReference type="EMBL" id="CYSD01000039">
    <property type="protein sequence ID" value="CUH80105.1"/>
    <property type="molecule type" value="Genomic_DNA"/>
</dbReference>
<dbReference type="AlphaFoldDB" id="A0A0N7M0C8"/>
<evidence type="ECO:0000313" key="2">
    <source>
        <dbReference type="EMBL" id="CUH80105.1"/>
    </source>
</evidence>
<reference evidence="2 3" key="1">
    <citation type="submission" date="2015-09" db="EMBL/GenBank/DDBJ databases">
        <authorList>
            <consortium name="Swine Surveillance"/>
        </authorList>
    </citation>
    <scope>NUCLEOTIDE SEQUENCE [LARGE SCALE GENOMIC DNA]</scope>
    <source>
        <strain evidence="2 3">CECT 7557</strain>
    </source>
</reference>
<proteinExistence type="predicted"/>
<gene>
    <name evidence="2" type="ORF">TRM7557_02721</name>
</gene>